<dbReference type="FunFam" id="1.10.287.130:FF:000038">
    <property type="entry name" value="Sensory transduction histidine kinase"/>
    <property type="match status" value="1"/>
</dbReference>
<evidence type="ECO:0000259" key="20">
    <source>
        <dbReference type="PROSITE" id="PS50109"/>
    </source>
</evidence>
<dbReference type="PROSITE" id="PS50885">
    <property type="entry name" value="HAMP"/>
    <property type="match status" value="1"/>
</dbReference>
<dbReference type="PANTHER" id="PTHR45339:SF1">
    <property type="entry name" value="HYBRID SIGNAL TRANSDUCTION HISTIDINE KINASE J"/>
    <property type="match status" value="1"/>
</dbReference>
<dbReference type="PRINTS" id="PR00344">
    <property type="entry name" value="BCTRLSENSOR"/>
</dbReference>
<dbReference type="SMART" id="SM00448">
    <property type="entry name" value="REC"/>
    <property type="match status" value="1"/>
</dbReference>
<evidence type="ECO:0000256" key="10">
    <source>
        <dbReference type="ARBA" id="ARBA00022777"/>
    </source>
</evidence>
<evidence type="ECO:0000256" key="2">
    <source>
        <dbReference type="ARBA" id="ARBA00004651"/>
    </source>
</evidence>
<dbReference type="InterPro" id="IPR036097">
    <property type="entry name" value="HisK_dim/P_sf"/>
</dbReference>
<dbReference type="PANTHER" id="PTHR45339">
    <property type="entry name" value="HYBRID SIGNAL TRANSDUCTION HISTIDINE KINASE J"/>
    <property type="match status" value="1"/>
</dbReference>
<dbReference type="PROSITE" id="PS50109">
    <property type="entry name" value="HIS_KIN"/>
    <property type="match status" value="1"/>
</dbReference>
<evidence type="ECO:0000256" key="16">
    <source>
        <dbReference type="ARBA" id="ARBA00074306"/>
    </source>
</evidence>
<dbReference type="InterPro" id="IPR003594">
    <property type="entry name" value="HATPase_dom"/>
</dbReference>
<keyword evidence="15" id="KW-0131">Cell cycle</keyword>
<evidence type="ECO:0000256" key="9">
    <source>
        <dbReference type="ARBA" id="ARBA00022741"/>
    </source>
</evidence>
<evidence type="ECO:0000256" key="14">
    <source>
        <dbReference type="ARBA" id="ARBA00023136"/>
    </source>
</evidence>
<dbReference type="InterPro" id="IPR003660">
    <property type="entry name" value="HAMP_dom"/>
</dbReference>
<keyword evidence="5" id="KW-1003">Cell membrane</keyword>
<dbReference type="Gene3D" id="3.30.450.20">
    <property type="entry name" value="PAS domain"/>
    <property type="match status" value="1"/>
</dbReference>
<evidence type="ECO:0000256" key="1">
    <source>
        <dbReference type="ARBA" id="ARBA00000085"/>
    </source>
</evidence>
<evidence type="ECO:0000259" key="22">
    <source>
        <dbReference type="PROSITE" id="PS50885"/>
    </source>
</evidence>
<dbReference type="Pfam" id="PF00672">
    <property type="entry name" value="HAMP"/>
    <property type="match status" value="1"/>
</dbReference>
<dbReference type="CDD" id="cd12913">
    <property type="entry name" value="PDC1_MCP_like"/>
    <property type="match status" value="1"/>
</dbReference>
<dbReference type="InterPro" id="IPR003661">
    <property type="entry name" value="HisK_dim/P_dom"/>
</dbReference>
<keyword evidence="12 19" id="KW-1133">Transmembrane helix</keyword>
<feature type="modified residue" description="4-aspartylphosphate" evidence="17">
    <location>
        <position position="783"/>
    </location>
</feature>
<dbReference type="Gene3D" id="3.30.565.10">
    <property type="entry name" value="Histidine kinase-like ATPase, C-terminal domain"/>
    <property type="match status" value="1"/>
</dbReference>
<reference evidence="23" key="1">
    <citation type="submission" date="2021-05" db="EMBL/GenBank/DDBJ databases">
        <authorList>
            <person name="Pietrasiak N."/>
            <person name="Ward R."/>
            <person name="Stajich J.E."/>
            <person name="Kurbessoian T."/>
        </authorList>
    </citation>
    <scope>NUCLEOTIDE SEQUENCE</scope>
    <source>
        <strain evidence="23">CPER-KK1</strain>
    </source>
</reference>
<evidence type="ECO:0000256" key="15">
    <source>
        <dbReference type="ARBA" id="ARBA00023306"/>
    </source>
</evidence>
<keyword evidence="13" id="KW-0902">Two-component regulatory system</keyword>
<evidence type="ECO:0000256" key="11">
    <source>
        <dbReference type="ARBA" id="ARBA00022840"/>
    </source>
</evidence>
<dbReference type="SMART" id="SM00388">
    <property type="entry name" value="HisKA"/>
    <property type="match status" value="1"/>
</dbReference>
<dbReference type="InterPro" id="IPR004358">
    <property type="entry name" value="Sig_transdc_His_kin-like_C"/>
</dbReference>
<dbReference type="Pfam" id="PF02743">
    <property type="entry name" value="dCache_1"/>
    <property type="match status" value="1"/>
</dbReference>
<dbReference type="InterPro" id="IPR005467">
    <property type="entry name" value="His_kinase_dom"/>
</dbReference>
<evidence type="ECO:0000259" key="21">
    <source>
        <dbReference type="PROSITE" id="PS50110"/>
    </source>
</evidence>
<keyword evidence="18" id="KW-0175">Coiled coil</keyword>
<dbReference type="InterPro" id="IPR033479">
    <property type="entry name" value="dCache_1"/>
</dbReference>
<dbReference type="SMART" id="SM00387">
    <property type="entry name" value="HATPase_c"/>
    <property type="match status" value="1"/>
</dbReference>
<dbReference type="Gene3D" id="3.40.50.2300">
    <property type="match status" value="1"/>
</dbReference>
<evidence type="ECO:0000256" key="18">
    <source>
        <dbReference type="SAM" id="Coils"/>
    </source>
</evidence>
<comment type="subcellular location">
    <subcellularLocation>
        <location evidence="2">Cell membrane</location>
        <topology evidence="2">Multi-pass membrane protein</topology>
    </subcellularLocation>
</comment>
<keyword evidence="14 19" id="KW-0472">Membrane</keyword>
<accession>A0A951PHE9</accession>
<dbReference type="CDD" id="cd00082">
    <property type="entry name" value="HisKA"/>
    <property type="match status" value="1"/>
</dbReference>
<dbReference type="Pfam" id="PF00512">
    <property type="entry name" value="HisKA"/>
    <property type="match status" value="1"/>
</dbReference>
<dbReference type="SUPFAM" id="SSF158472">
    <property type="entry name" value="HAMP domain-like"/>
    <property type="match status" value="1"/>
</dbReference>
<keyword evidence="6 17" id="KW-0597">Phosphoprotein</keyword>
<dbReference type="GO" id="GO:0005524">
    <property type="term" value="F:ATP binding"/>
    <property type="evidence" value="ECO:0007669"/>
    <property type="project" value="UniProtKB-KW"/>
</dbReference>
<dbReference type="SUPFAM" id="SSF103190">
    <property type="entry name" value="Sensory domain-like"/>
    <property type="match status" value="1"/>
</dbReference>
<feature type="coiled-coil region" evidence="18">
    <location>
        <begin position="417"/>
        <end position="465"/>
    </location>
</feature>
<dbReference type="InterPro" id="IPR001789">
    <property type="entry name" value="Sig_transdc_resp-reg_receiver"/>
</dbReference>
<dbReference type="Pfam" id="PF02518">
    <property type="entry name" value="HATPase_c"/>
    <property type="match status" value="1"/>
</dbReference>
<evidence type="ECO:0000256" key="19">
    <source>
        <dbReference type="SAM" id="Phobius"/>
    </source>
</evidence>
<evidence type="ECO:0000256" key="7">
    <source>
        <dbReference type="ARBA" id="ARBA00022679"/>
    </source>
</evidence>
<dbReference type="SUPFAM" id="SSF52172">
    <property type="entry name" value="CheY-like"/>
    <property type="match status" value="1"/>
</dbReference>
<evidence type="ECO:0000256" key="6">
    <source>
        <dbReference type="ARBA" id="ARBA00022553"/>
    </source>
</evidence>
<feature type="transmembrane region" description="Helical" evidence="19">
    <location>
        <begin position="21"/>
        <end position="43"/>
    </location>
</feature>
<organism evidence="23 24">
    <name type="scientific">Symplocastrum torsivum CPER-KK1</name>
    <dbReference type="NCBI Taxonomy" id="450513"/>
    <lineage>
        <taxon>Bacteria</taxon>
        <taxon>Bacillati</taxon>
        <taxon>Cyanobacteriota</taxon>
        <taxon>Cyanophyceae</taxon>
        <taxon>Oscillatoriophycideae</taxon>
        <taxon>Oscillatoriales</taxon>
        <taxon>Microcoleaceae</taxon>
        <taxon>Symplocastrum</taxon>
    </lineage>
</organism>
<dbReference type="SUPFAM" id="SSF55874">
    <property type="entry name" value="ATPase domain of HSP90 chaperone/DNA topoisomerase II/histidine kinase"/>
    <property type="match status" value="1"/>
</dbReference>
<feature type="domain" description="HAMP" evidence="22">
    <location>
        <begin position="378"/>
        <end position="439"/>
    </location>
</feature>
<dbReference type="Gene3D" id="6.10.340.10">
    <property type="match status" value="1"/>
</dbReference>
<dbReference type="SUPFAM" id="SSF47384">
    <property type="entry name" value="Homodimeric domain of signal transducing histidine kinase"/>
    <property type="match status" value="1"/>
</dbReference>
<protein>
    <recommendedName>
        <fullName evidence="16">Circadian input-output histidine kinase CikA</fullName>
        <ecNumber evidence="4">2.7.13.3</ecNumber>
    </recommendedName>
</protein>
<feature type="domain" description="Response regulatory" evidence="21">
    <location>
        <begin position="734"/>
        <end position="850"/>
    </location>
</feature>
<dbReference type="InterPro" id="IPR011006">
    <property type="entry name" value="CheY-like_superfamily"/>
</dbReference>
<dbReference type="CDD" id="cd16922">
    <property type="entry name" value="HATPase_EvgS-ArcB-TorS-like"/>
    <property type="match status" value="1"/>
</dbReference>
<evidence type="ECO:0000256" key="4">
    <source>
        <dbReference type="ARBA" id="ARBA00012438"/>
    </source>
</evidence>
<dbReference type="Gene3D" id="1.10.287.130">
    <property type="match status" value="1"/>
</dbReference>
<evidence type="ECO:0000256" key="17">
    <source>
        <dbReference type="PROSITE-ProRule" id="PRU00169"/>
    </source>
</evidence>
<dbReference type="EMBL" id="JAHHIF010000003">
    <property type="protein sequence ID" value="MBW4543416.1"/>
    <property type="molecule type" value="Genomic_DNA"/>
</dbReference>
<evidence type="ECO:0000256" key="12">
    <source>
        <dbReference type="ARBA" id="ARBA00022989"/>
    </source>
</evidence>
<evidence type="ECO:0000256" key="5">
    <source>
        <dbReference type="ARBA" id="ARBA00022475"/>
    </source>
</evidence>
<comment type="catalytic activity">
    <reaction evidence="1">
        <text>ATP + protein L-histidine = ADP + protein N-phospho-L-histidine.</text>
        <dbReference type="EC" id="2.7.13.3"/>
    </reaction>
</comment>
<dbReference type="EC" id="2.7.13.3" evidence="4"/>
<comment type="similarity">
    <text evidence="3">In the N-terminal section; belongs to the phytochrome family.</text>
</comment>
<keyword evidence="8 19" id="KW-0812">Transmembrane</keyword>
<dbReference type="InterPro" id="IPR036890">
    <property type="entry name" value="HATPase_C_sf"/>
</dbReference>
<dbReference type="GO" id="GO:0005886">
    <property type="term" value="C:plasma membrane"/>
    <property type="evidence" value="ECO:0007669"/>
    <property type="project" value="UniProtKB-SubCell"/>
</dbReference>
<evidence type="ECO:0000256" key="3">
    <source>
        <dbReference type="ARBA" id="ARBA00006402"/>
    </source>
</evidence>
<dbReference type="SMART" id="SM00304">
    <property type="entry name" value="HAMP"/>
    <property type="match status" value="1"/>
</dbReference>
<reference evidence="23" key="2">
    <citation type="journal article" date="2022" name="Microbiol. Resour. Announc.">
        <title>Metagenome Sequencing to Explore Phylogenomics of Terrestrial Cyanobacteria.</title>
        <authorList>
            <person name="Ward R.D."/>
            <person name="Stajich J.E."/>
            <person name="Johansen J.R."/>
            <person name="Huntemann M."/>
            <person name="Clum A."/>
            <person name="Foster B."/>
            <person name="Foster B."/>
            <person name="Roux S."/>
            <person name="Palaniappan K."/>
            <person name="Varghese N."/>
            <person name="Mukherjee S."/>
            <person name="Reddy T.B.K."/>
            <person name="Daum C."/>
            <person name="Copeland A."/>
            <person name="Chen I.A."/>
            <person name="Ivanova N.N."/>
            <person name="Kyrpides N.C."/>
            <person name="Shapiro N."/>
            <person name="Eloe-Fadrosh E.A."/>
            <person name="Pietrasiak N."/>
        </authorList>
    </citation>
    <scope>NUCLEOTIDE SEQUENCE</scope>
    <source>
        <strain evidence="23">CPER-KK1</strain>
    </source>
</reference>
<evidence type="ECO:0000256" key="13">
    <source>
        <dbReference type="ARBA" id="ARBA00023012"/>
    </source>
</evidence>
<dbReference type="Proteomes" id="UP000753908">
    <property type="component" value="Unassembled WGS sequence"/>
</dbReference>
<dbReference type="FunFam" id="3.30.565.10:FF:000010">
    <property type="entry name" value="Sensor histidine kinase RcsC"/>
    <property type="match status" value="1"/>
</dbReference>
<evidence type="ECO:0000313" key="23">
    <source>
        <dbReference type="EMBL" id="MBW4543416.1"/>
    </source>
</evidence>
<proteinExistence type="inferred from homology"/>
<sequence>MTQLTSEHPISRTKRKIPLRLVLVVPFVLQIFAAVGLTGWLSLRNGQKEVNDIATQLRNEVTSRILQHITTYIETPQTVAQINADAVRLGELNLQNSGSLERHFWYQMQLFKSLRPIAFGNEQGEIRSVDRLDDGSLVIRVVDKSTGGSYHTYATDNQGNRTKLIKVKKTFDPRTRPWYKAAVKAGKLTWSKIYPYFSSSSLAISAARPFYDDRTGTLLGVTNATLSLFEVSDFLQNLKIGRSGQTFIMERSGDLVACSSLQQPLILNKDGAKEKWRRLQAIESNNRLTHLTAQYLIKHFGDLHRINGSQQLDFKIGSKRQFVQVTPFADAHGLDWLVVVVVPEDDFMQQINANTRTTILLCLGALVLATVIGILTSRWITRPILRLSKASSALAKQAATSDFISSPLDQKVEVQGINELELLAQSFNQMAQQLQESFAALEKTNTELEMRVEKRTAELREAKVAADTANHAKSEFLANMSHELRTPLNGILGYAQILERDKDITSKQKDAIQIIQQCGSHLLTLINDILDLSKIEARRMELYPRDFHLPSFLQEVAEICRIRAEQKEITFNYQPLNQLPTAVYADDKRLRQVLINLLGNAIKFTDKGEVNFKVCILERGENLFQSDSIIQNFKIRFQIEDTGVGMTPEQLEKIFLPFEQVGDRARRAEGTGLGLAITQKIVQMMGGKLQVKSTLGAGSSFWLDLEMPKALQEVKPVPIDLSKNIIGFKGREQKILVVDDRQENRSFLINLLEPIGFKLMHASNGEEGLDKAKAFQPDLIITDVLMPVMDGFEMTRHLRKLPKFKDTIVIASSANVSNCKQQTSLEAGCNDFIPKPIQAEGLLKKIQSYLDLEWVYPANKRTELQNHEFLNSSSSHAQTLEPVVKPPEELVALLSAARIGDIEGIEQEAIRLRKLDNKYTSFSAKILQLAQEFEEKEILKLVKLYILHH</sequence>
<comment type="caution">
    <text evidence="23">The sequence shown here is derived from an EMBL/GenBank/DDBJ whole genome shotgun (WGS) entry which is preliminary data.</text>
</comment>
<dbReference type="CDD" id="cd17546">
    <property type="entry name" value="REC_hyHK_CKI1_RcsC-like"/>
    <property type="match status" value="1"/>
</dbReference>
<gene>
    <name evidence="23" type="ORF">KME25_03050</name>
</gene>
<dbReference type="PROSITE" id="PS50110">
    <property type="entry name" value="RESPONSE_REGULATORY"/>
    <property type="match status" value="1"/>
</dbReference>
<keyword evidence="10" id="KW-0418">Kinase</keyword>
<keyword evidence="11" id="KW-0067">ATP-binding</keyword>
<dbReference type="GO" id="GO:0000155">
    <property type="term" value="F:phosphorelay sensor kinase activity"/>
    <property type="evidence" value="ECO:0007669"/>
    <property type="project" value="InterPro"/>
</dbReference>
<dbReference type="AlphaFoldDB" id="A0A951PHE9"/>
<feature type="domain" description="Histidine kinase" evidence="20">
    <location>
        <begin position="479"/>
        <end position="709"/>
    </location>
</feature>
<dbReference type="Pfam" id="PF00072">
    <property type="entry name" value="Response_reg"/>
    <property type="match status" value="1"/>
</dbReference>
<name>A0A951PHE9_9CYAN</name>
<dbReference type="CDD" id="cd06225">
    <property type="entry name" value="HAMP"/>
    <property type="match status" value="1"/>
</dbReference>
<dbReference type="InterPro" id="IPR029151">
    <property type="entry name" value="Sensor-like_sf"/>
</dbReference>
<keyword evidence="7" id="KW-0808">Transferase</keyword>
<evidence type="ECO:0000313" key="24">
    <source>
        <dbReference type="Proteomes" id="UP000753908"/>
    </source>
</evidence>
<keyword evidence="9" id="KW-0547">Nucleotide-binding</keyword>
<evidence type="ECO:0000256" key="8">
    <source>
        <dbReference type="ARBA" id="ARBA00022692"/>
    </source>
</evidence>